<proteinExistence type="predicted"/>
<organism evidence="1 2">
    <name type="scientific">Macrostomum lignano</name>
    <dbReference type="NCBI Taxonomy" id="282301"/>
    <lineage>
        <taxon>Eukaryota</taxon>
        <taxon>Metazoa</taxon>
        <taxon>Spiralia</taxon>
        <taxon>Lophotrochozoa</taxon>
        <taxon>Platyhelminthes</taxon>
        <taxon>Rhabditophora</taxon>
        <taxon>Macrostomorpha</taxon>
        <taxon>Macrostomida</taxon>
        <taxon>Macrostomidae</taxon>
        <taxon>Macrostomum</taxon>
    </lineage>
</organism>
<evidence type="ECO:0000313" key="2">
    <source>
        <dbReference type="WBParaSite" id="maker-unitig_24946-snap-gene-0.2-mRNA-1"/>
    </source>
</evidence>
<accession>A0A1I8FA33</accession>
<reference evidence="2" key="1">
    <citation type="submission" date="2016-11" db="UniProtKB">
        <authorList>
            <consortium name="WormBaseParasite"/>
        </authorList>
    </citation>
    <scope>IDENTIFICATION</scope>
</reference>
<name>A0A1I8FA33_9PLAT</name>
<sequence length="58" mass="6478">MAQPALPCALQMRWSHRWRGRVKVHAACAARSGGTPAASARLHARERRHHWALKAGNK</sequence>
<protein>
    <submittedName>
        <fullName evidence="2">Uncharacterized protein</fullName>
    </submittedName>
</protein>
<dbReference type="AlphaFoldDB" id="A0A1I8FA33"/>
<dbReference type="WBParaSite" id="maker-unitig_24946-snap-gene-0.2-mRNA-1">
    <property type="protein sequence ID" value="maker-unitig_24946-snap-gene-0.2-mRNA-1"/>
    <property type="gene ID" value="maker-unitig_24946-snap-gene-0.2"/>
</dbReference>
<keyword evidence="1" id="KW-1185">Reference proteome</keyword>
<dbReference type="Proteomes" id="UP000095280">
    <property type="component" value="Unplaced"/>
</dbReference>
<evidence type="ECO:0000313" key="1">
    <source>
        <dbReference type="Proteomes" id="UP000095280"/>
    </source>
</evidence>